<evidence type="ECO:0000259" key="1">
    <source>
        <dbReference type="Pfam" id="PF17766"/>
    </source>
</evidence>
<evidence type="ECO:0000313" key="2">
    <source>
        <dbReference type="EnsemblPlants" id="OPUNC04G01130.1"/>
    </source>
</evidence>
<dbReference type="HOGENOM" id="CLU_1899596_0_0_1"/>
<reference evidence="2" key="2">
    <citation type="submission" date="2018-05" db="EMBL/GenBank/DDBJ databases">
        <title>OpunRS2 (Oryza punctata Reference Sequence Version 2).</title>
        <authorList>
            <person name="Zhang J."/>
            <person name="Kudrna D."/>
            <person name="Lee S."/>
            <person name="Talag J."/>
            <person name="Welchert J."/>
            <person name="Wing R.A."/>
        </authorList>
    </citation>
    <scope>NUCLEOTIDE SEQUENCE [LARGE SCALE GENOMIC DNA]</scope>
</reference>
<feature type="domain" description="Subtilisin-like protease fibronectin type-III" evidence="1">
    <location>
        <begin position="79"/>
        <end position="134"/>
    </location>
</feature>
<dbReference type="InterPro" id="IPR041469">
    <property type="entry name" value="Subtilisin-like_FN3"/>
</dbReference>
<protein>
    <recommendedName>
        <fullName evidence="1">Subtilisin-like protease fibronectin type-III domain-containing protein</fullName>
    </recommendedName>
</protein>
<accession>A0A0E0KMB2</accession>
<dbReference type="Proteomes" id="UP000026962">
    <property type="component" value="Chromosome 4"/>
</dbReference>
<dbReference type="Gramene" id="OPUNC04G01130.1">
    <property type="protein sequence ID" value="OPUNC04G01130.1"/>
    <property type="gene ID" value="OPUNC04G01130"/>
</dbReference>
<name>A0A0E0KMB2_ORYPU</name>
<reference evidence="2" key="1">
    <citation type="submission" date="2015-04" db="UniProtKB">
        <authorList>
            <consortium name="EnsemblPlants"/>
        </authorList>
    </citation>
    <scope>IDENTIFICATION</scope>
</reference>
<dbReference type="Gene3D" id="2.60.40.2310">
    <property type="match status" value="1"/>
</dbReference>
<dbReference type="EnsemblPlants" id="OPUNC04G01130.1">
    <property type="protein sequence ID" value="OPUNC04G01130.1"/>
    <property type="gene ID" value="OPUNC04G01130"/>
</dbReference>
<dbReference type="Pfam" id="PF17766">
    <property type="entry name" value="fn3_6"/>
    <property type="match status" value="1"/>
</dbReference>
<dbReference type="STRING" id="4537.A0A0E0KMB2"/>
<organism evidence="2">
    <name type="scientific">Oryza punctata</name>
    <name type="common">Red rice</name>
    <dbReference type="NCBI Taxonomy" id="4537"/>
    <lineage>
        <taxon>Eukaryota</taxon>
        <taxon>Viridiplantae</taxon>
        <taxon>Streptophyta</taxon>
        <taxon>Embryophyta</taxon>
        <taxon>Tracheophyta</taxon>
        <taxon>Spermatophyta</taxon>
        <taxon>Magnoliopsida</taxon>
        <taxon>Liliopsida</taxon>
        <taxon>Poales</taxon>
        <taxon>Poaceae</taxon>
        <taxon>BOP clade</taxon>
        <taxon>Oryzoideae</taxon>
        <taxon>Oryzeae</taxon>
        <taxon>Oryzinae</taxon>
        <taxon>Oryza</taxon>
    </lineage>
</organism>
<proteinExistence type="predicted"/>
<dbReference type="AlphaFoldDB" id="A0A0E0KMB2"/>
<sequence>MTRFGLHGIAVEQGVVVSLGRCMSNIFTAEIEVGRGYMRCLRAAAGLDRARFAFDREQIMGQSCSPLLHQCWPGERCVPVGVQICAEPFVLVFSKERRVQILETESAGSRGDYRFGSLVWHDGGSHWVRIPIVV</sequence>
<keyword evidence="3" id="KW-1185">Reference proteome</keyword>
<evidence type="ECO:0000313" key="3">
    <source>
        <dbReference type="Proteomes" id="UP000026962"/>
    </source>
</evidence>